<dbReference type="AlphaFoldDB" id="A0A0E9VTZ4"/>
<proteinExistence type="predicted"/>
<name>A0A0E9VTZ4_ANGAN</name>
<reference evidence="1" key="2">
    <citation type="journal article" date="2015" name="Fish Shellfish Immunol.">
        <title>Early steps in the European eel (Anguilla anguilla)-Vibrio vulnificus interaction in the gills: Role of the RtxA13 toxin.</title>
        <authorList>
            <person name="Callol A."/>
            <person name="Pajuelo D."/>
            <person name="Ebbesson L."/>
            <person name="Teles M."/>
            <person name="MacKenzie S."/>
            <person name="Amaro C."/>
        </authorList>
    </citation>
    <scope>NUCLEOTIDE SEQUENCE</scope>
</reference>
<organism evidence="1">
    <name type="scientific">Anguilla anguilla</name>
    <name type="common">European freshwater eel</name>
    <name type="synonym">Muraena anguilla</name>
    <dbReference type="NCBI Taxonomy" id="7936"/>
    <lineage>
        <taxon>Eukaryota</taxon>
        <taxon>Metazoa</taxon>
        <taxon>Chordata</taxon>
        <taxon>Craniata</taxon>
        <taxon>Vertebrata</taxon>
        <taxon>Euteleostomi</taxon>
        <taxon>Actinopterygii</taxon>
        <taxon>Neopterygii</taxon>
        <taxon>Teleostei</taxon>
        <taxon>Anguilliformes</taxon>
        <taxon>Anguillidae</taxon>
        <taxon>Anguilla</taxon>
    </lineage>
</organism>
<reference evidence="1" key="1">
    <citation type="submission" date="2014-11" db="EMBL/GenBank/DDBJ databases">
        <authorList>
            <person name="Amaro Gonzalez C."/>
        </authorList>
    </citation>
    <scope>NUCLEOTIDE SEQUENCE</scope>
</reference>
<protein>
    <submittedName>
        <fullName evidence="1">Uncharacterized protein</fullName>
    </submittedName>
</protein>
<accession>A0A0E9VTZ4</accession>
<dbReference type="EMBL" id="GBXM01027076">
    <property type="protein sequence ID" value="JAH81501.1"/>
    <property type="molecule type" value="Transcribed_RNA"/>
</dbReference>
<sequence>MPNHIYSPAPTNSLLGENQWSRHTRTCVFVLKFDQIKSCFFSFMWFVEFSNC</sequence>
<evidence type="ECO:0000313" key="1">
    <source>
        <dbReference type="EMBL" id="JAH81501.1"/>
    </source>
</evidence>